<proteinExistence type="predicted"/>
<reference evidence="2" key="1">
    <citation type="submission" date="2007-06" db="EMBL/GenBank/DDBJ databases">
        <title>Complete sequence of Sinorhizobium medicae WSM419 plasmid pSMED01.</title>
        <authorList>
            <consortium name="US DOE Joint Genome Institute"/>
            <person name="Copeland A."/>
            <person name="Lucas S."/>
            <person name="Lapidus A."/>
            <person name="Barry K."/>
            <person name="Glavina del Rio T."/>
            <person name="Dalin E."/>
            <person name="Tice H."/>
            <person name="Pitluck S."/>
            <person name="Chain P."/>
            <person name="Malfatti S."/>
            <person name="Shin M."/>
            <person name="Vergez L."/>
            <person name="Schmutz J."/>
            <person name="Larimer F."/>
            <person name="Land M."/>
            <person name="Hauser L."/>
            <person name="Kyrpides N."/>
            <person name="Mikhailova N."/>
            <person name="Reeve W.G."/>
            <person name="Richardson P."/>
        </authorList>
    </citation>
    <scope>NUCLEOTIDE SEQUENCE [LARGE SCALE GENOMIC DNA]</scope>
    <source>
        <strain evidence="2">WSM419</strain>
        <plasmid evidence="2">Plasmid pSMED01</plasmid>
    </source>
</reference>
<evidence type="ECO:0000313" key="1">
    <source>
        <dbReference type="EMBL" id="ABR63634.1"/>
    </source>
</evidence>
<reference evidence="1 2" key="2">
    <citation type="journal article" date="2010" name="Stand. Genomic Sci.">
        <title>Complete genome sequence of the Medicago microsymbiont Ensifer (Sinorhizobium) medicae strain WSM419.</title>
        <authorList>
            <person name="Reeve W."/>
            <person name="Chain P."/>
            <person name="O'Hara G."/>
            <person name="Ardley J."/>
            <person name="Nandesena K."/>
            <person name="Brau L."/>
            <person name="Tiwari R."/>
            <person name="Malfatti S."/>
            <person name="Kiss H."/>
            <person name="Lapidus A."/>
            <person name="Copeland A."/>
            <person name="Nolan M."/>
            <person name="Land M."/>
            <person name="Hauser L."/>
            <person name="Chang Y.J."/>
            <person name="Ivanova N."/>
            <person name="Mavromatis K."/>
            <person name="Markowitz V."/>
            <person name="Kyrpides N."/>
            <person name="Gollagher M."/>
            <person name="Yates R."/>
            <person name="Dilworth M."/>
            <person name="Howieson J."/>
        </authorList>
    </citation>
    <scope>NUCLEOTIDE SEQUENCE [LARGE SCALE GENOMIC DNA]</scope>
    <source>
        <strain evidence="1 2">WSM419</strain>
        <plasmid evidence="2">Plasmid pSMED01</plasmid>
    </source>
</reference>
<dbReference type="InterPro" id="IPR029083">
    <property type="entry name" value="Imm32"/>
</dbReference>
<evidence type="ECO:0008006" key="3">
    <source>
        <dbReference type="Google" id="ProtNLM"/>
    </source>
</evidence>
<name>A6UJ04_SINMW</name>
<dbReference type="Proteomes" id="UP000001108">
    <property type="component" value="Plasmid pSMED01"/>
</dbReference>
<dbReference type="HOGENOM" id="CLU_2630393_0_0_5"/>
<dbReference type="KEGG" id="smd:Smed_4849"/>
<dbReference type="OrthoDB" id="8481783at2"/>
<geneLocation type="plasmid" evidence="1 2">
    <name>pSMED01</name>
</geneLocation>
<evidence type="ECO:0000313" key="2">
    <source>
        <dbReference type="Proteomes" id="UP000001108"/>
    </source>
</evidence>
<protein>
    <recommendedName>
        <fullName evidence="3">Immunity protein 32</fullName>
    </recommendedName>
</protein>
<dbReference type="AlphaFoldDB" id="A6UJ04"/>
<organism evidence="1 2">
    <name type="scientific">Sinorhizobium medicae (strain WSM419)</name>
    <name type="common">Ensifer medicae</name>
    <dbReference type="NCBI Taxonomy" id="366394"/>
    <lineage>
        <taxon>Bacteria</taxon>
        <taxon>Pseudomonadati</taxon>
        <taxon>Pseudomonadota</taxon>
        <taxon>Alphaproteobacteria</taxon>
        <taxon>Hyphomicrobiales</taxon>
        <taxon>Rhizobiaceae</taxon>
        <taxon>Sinorhizobium/Ensifer group</taxon>
        <taxon>Sinorhizobium</taxon>
    </lineage>
</organism>
<dbReference type="Pfam" id="PF15566">
    <property type="entry name" value="Imm32"/>
    <property type="match status" value="1"/>
</dbReference>
<dbReference type="EMBL" id="CP000739">
    <property type="protein sequence ID" value="ABR63634.1"/>
    <property type="molecule type" value="Genomic_DNA"/>
</dbReference>
<keyword evidence="1" id="KW-0614">Plasmid</keyword>
<accession>A6UJ04</accession>
<sequence length="75" mass="8552">MILTVELEKAEHPGVALCFDREGLDLLIAKLETLRNRPDHMHLMTPSWAGDALNEEKEGGERYEIVKSLRLVRVP</sequence>
<gene>
    <name evidence="1" type="ordered locus">Smed_4849</name>
</gene>